<dbReference type="AlphaFoldDB" id="A0A8J8TF59"/>
<reference evidence="1" key="1">
    <citation type="submission" date="2016-03" db="EMBL/GenBank/DDBJ databases">
        <authorList>
            <person name="Borrel G."/>
            <person name="Mccann A."/>
            <person name="O'Toole P.W."/>
        </authorList>
    </citation>
    <scope>NUCLEOTIDE SEQUENCE</scope>
    <source>
        <strain evidence="1">183</strain>
    </source>
</reference>
<accession>A0A8J8TF59</accession>
<evidence type="ECO:0000313" key="1">
    <source>
        <dbReference type="EMBL" id="TQS84558.1"/>
    </source>
</evidence>
<comment type="caution">
    <text evidence="1">The sequence shown here is derived from an EMBL/GenBank/DDBJ whole genome shotgun (WGS) entry which is preliminary data.</text>
</comment>
<protein>
    <submittedName>
        <fullName evidence="1">Uncharacterized protein</fullName>
    </submittedName>
</protein>
<proteinExistence type="predicted"/>
<name>A0A8J8TF59_9ARCH</name>
<dbReference type="EMBL" id="LVVT01000001">
    <property type="protein sequence ID" value="TQS84558.1"/>
    <property type="molecule type" value="Genomic_DNA"/>
</dbReference>
<dbReference type="RefSeq" id="WP_020448897.1">
    <property type="nucleotide sequence ID" value="NZ_CAYAYJ010000011.1"/>
</dbReference>
<dbReference type="GeneID" id="41323426"/>
<dbReference type="Proteomes" id="UP000752814">
    <property type="component" value="Unassembled WGS sequence"/>
</dbReference>
<gene>
    <name evidence="1" type="ORF">A3207_00510</name>
</gene>
<evidence type="ECO:0000313" key="2">
    <source>
        <dbReference type="Proteomes" id="UP000752814"/>
    </source>
</evidence>
<organism evidence="1 2">
    <name type="scientific">Candidatus Methanomassiliicoccus intestinalis</name>
    <dbReference type="NCBI Taxonomy" id="1406512"/>
    <lineage>
        <taxon>Archaea</taxon>
        <taxon>Methanobacteriati</taxon>
        <taxon>Thermoplasmatota</taxon>
        <taxon>Thermoplasmata</taxon>
        <taxon>Methanomassiliicoccales</taxon>
        <taxon>Methanomassiliicoccaceae</taxon>
        <taxon>Methanomassiliicoccus</taxon>
    </lineage>
</organism>
<sequence>MTETYFDRLVKDVLLVINNHPGCCSYTDLLDYAGSKNISEGGLGSVLSHLSLMEFVTVSEKTVYKITAKGTMHLRKCRALPDNQTKLDFLEGL</sequence>